<dbReference type="GO" id="GO:0000911">
    <property type="term" value="P:cytokinesis by cell plate formation"/>
    <property type="evidence" value="ECO:0007669"/>
    <property type="project" value="InterPro"/>
</dbReference>
<comment type="caution">
    <text evidence="3">The sequence shown here is derived from an EMBL/GenBank/DDBJ whole genome shotgun (WGS) entry which is preliminary data.</text>
</comment>
<reference evidence="3 4" key="1">
    <citation type="submission" date="2020-04" db="EMBL/GenBank/DDBJ databases">
        <title>Plant Genome Project.</title>
        <authorList>
            <person name="Zhang R.-G."/>
        </authorList>
    </citation>
    <scope>NUCLEOTIDE SEQUENCE [LARGE SCALE GENOMIC DNA]</scope>
    <source>
        <strain evidence="3">YNK0</strain>
        <tissue evidence="3">Leaf</tissue>
    </source>
</reference>
<name>A0A834YPR5_TETSI</name>
<evidence type="ECO:0000256" key="2">
    <source>
        <dbReference type="SAM" id="MobiDB-lite"/>
    </source>
</evidence>
<feature type="region of interest" description="Disordered" evidence="2">
    <location>
        <begin position="89"/>
        <end position="232"/>
    </location>
</feature>
<feature type="coiled-coil region" evidence="1">
    <location>
        <begin position="284"/>
        <end position="325"/>
    </location>
</feature>
<keyword evidence="4" id="KW-1185">Reference proteome</keyword>
<evidence type="ECO:0000313" key="3">
    <source>
        <dbReference type="EMBL" id="KAF8390731.1"/>
    </source>
</evidence>
<feature type="compositionally biased region" description="Acidic residues" evidence="2">
    <location>
        <begin position="165"/>
        <end position="174"/>
    </location>
</feature>
<feature type="compositionally biased region" description="Low complexity" evidence="2">
    <location>
        <begin position="148"/>
        <end position="157"/>
    </location>
</feature>
<feature type="compositionally biased region" description="Low complexity" evidence="2">
    <location>
        <begin position="110"/>
        <end position="125"/>
    </location>
</feature>
<dbReference type="Proteomes" id="UP000655225">
    <property type="component" value="Unassembled WGS sequence"/>
</dbReference>
<evidence type="ECO:0000313" key="4">
    <source>
        <dbReference type="Proteomes" id="UP000655225"/>
    </source>
</evidence>
<dbReference type="OrthoDB" id="2014962at2759"/>
<dbReference type="EMBL" id="JABCRI010000018">
    <property type="protein sequence ID" value="KAF8390731.1"/>
    <property type="molecule type" value="Genomic_DNA"/>
</dbReference>
<sequence>MSLSHSAAPGYRERRRQEFLSDIWADIDYKMGPTPIFSTKFRARAYLSDPNRDLFEDGAKISSSFLAQNPQSPSIRDWTAIIPSKLPSPSTSLYMDRRRNGSPVYSRQQSGGSSSTGSSSPAMSPAHHHARSSSTTGLTNIKRTQNVAAKAAARRLAQVMASQTADDDDDEDDDLGFRDSAPPPSYSNNVNNNIPPISSSRPNRSPSPALGRNFVEHTHPIRSTSAGRSSISVRSMPLVPPRTSLRTQVSLPPIETPINRQREKRFTSDMGHLNIKDTGNQREASALRDELDMLQEENENIIDKLRIAEERCEEAEARARELEKQVILGFRQLCVPHFSFNVPVITSYTISCRKEAALRQREAALKVAKQTNDGRNEETLALRTEIENAKYEAAAAVEQFREAESETKALRSMTQRMVLTQEEMEEVVLKRCWLARYWGLAVRHGNLSGVFTWKFIISFYTYLICFGSEKVDSVYNVQSHLACFLTWLLLSFVGICSDIAVSKHEHWSSLAPLPFEVVISAGQKAKEESWNQGYWSSSYNSGDDDTERRNKLVKDLSDLTGEGNIESMLSVEMGLRELASLKVEDAVVLALAHHRRPNLVRQSTSDPKSPGDPRFTEAFELSEEESEDVLFKEAWLTYFWRRAKMHGVEEDIAEEHVHFWISHSRQSPTSHDAVDGNFYIFNLVMKIAQLYSRTFSVQGGTNAYQLELQPKSRDYWLMVGVSWPVERGLMELRKLGIEQQLWEASRKEIDQASSALIANHNKPAVESDTSP</sequence>
<dbReference type="PANTHER" id="PTHR31762:SF4">
    <property type="entry name" value="COILED-COIL DOMAIN-CONTAINING PROTEIN SCD2"/>
    <property type="match status" value="1"/>
</dbReference>
<proteinExistence type="predicted"/>
<dbReference type="PANTHER" id="PTHR31762">
    <property type="entry name" value="FAS-BINDING FACTOR-LIKE PROTEIN"/>
    <property type="match status" value="1"/>
</dbReference>
<protein>
    <submittedName>
        <fullName evidence="3">Uncharacterized protein</fullName>
    </submittedName>
</protein>
<feature type="compositionally biased region" description="Polar residues" evidence="2">
    <location>
        <begin position="135"/>
        <end position="147"/>
    </location>
</feature>
<organism evidence="3 4">
    <name type="scientific">Tetracentron sinense</name>
    <name type="common">Spur-leaf</name>
    <dbReference type="NCBI Taxonomy" id="13715"/>
    <lineage>
        <taxon>Eukaryota</taxon>
        <taxon>Viridiplantae</taxon>
        <taxon>Streptophyta</taxon>
        <taxon>Embryophyta</taxon>
        <taxon>Tracheophyta</taxon>
        <taxon>Spermatophyta</taxon>
        <taxon>Magnoliopsida</taxon>
        <taxon>Trochodendrales</taxon>
        <taxon>Trochodendraceae</taxon>
        <taxon>Tetracentron</taxon>
    </lineage>
</organism>
<accession>A0A834YPR5</accession>
<feature type="compositionally biased region" description="Low complexity" evidence="2">
    <location>
        <begin position="186"/>
        <end position="209"/>
    </location>
</feature>
<gene>
    <name evidence="3" type="ORF">HHK36_025258</name>
</gene>
<keyword evidence="1" id="KW-0175">Coiled coil</keyword>
<dbReference type="AlphaFoldDB" id="A0A834YPR5"/>
<feature type="compositionally biased region" description="Polar residues" evidence="2">
    <location>
        <begin position="221"/>
        <end position="232"/>
    </location>
</feature>
<dbReference type="InterPro" id="IPR040321">
    <property type="entry name" value="SCD2-like"/>
</dbReference>
<evidence type="ECO:0000256" key="1">
    <source>
        <dbReference type="SAM" id="Coils"/>
    </source>
</evidence>